<dbReference type="Gene3D" id="3.30.470.20">
    <property type="entry name" value="ATP-grasp fold, B domain"/>
    <property type="match status" value="1"/>
</dbReference>
<dbReference type="PANTHER" id="PTHR21621">
    <property type="entry name" value="RIBOSOMAL PROTEIN S6 MODIFICATION PROTEIN"/>
    <property type="match status" value="1"/>
</dbReference>
<evidence type="ECO:0000256" key="2">
    <source>
        <dbReference type="SAM" id="MobiDB-lite"/>
    </source>
</evidence>
<feature type="region of interest" description="Disordered" evidence="2">
    <location>
        <begin position="352"/>
        <end position="373"/>
    </location>
</feature>
<gene>
    <name evidence="4" type="ORF">OIK44_11255</name>
</gene>
<accession>A0ABT5JZL4</accession>
<evidence type="ECO:0000256" key="1">
    <source>
        <dbReference type="PROSITE-ProRule" id="PRU00409"/>
    </source>
</evidence>
<dbReference type="InterPro" id="IPR011761">
    <property type="entry name" value="ATP-grasp"/>
</dbReference>
<keyword evidence="1" id="KW-0067">ATP-binding</keyword>
<keyword evidence="1" id="KW-0547">Nucleotide-binding</keyword>
<dbReference type="PANTHER" id="PTHR21621:SF0">
    <property type="entry name" value="BETA-CITRYLGLUTAMATE SYNTHASE B-RELATED"/>
    <property type="match status" value="1"/>
</dbReference>
<dbReference type="RefSeq" id="WP_273670849.1">
    <property type="nucleotide sequence ID" value="NZ_JAQQXR010000004.1"/>
</dbReference>
<evidence type="ECO:0000259" key="3">
    <source>
        <dbReference type="PROSITE" id="PS50975"/>
    </source>
</evidence>
<dbReference type="PROSITE" id="PS50975">
    <property type="entry name" value="ATP_GRASP"/>
    <property type="match status" value="1"/>
</dbReference>
<protein>
    <recommendedName>
        <fullName evidence="3">ATP-grasp domain-containing protein</fullName>
    </recommendedName>
</protein>
<feature type="domain" description="ATP-grasp" evidence="3">
    <location>
        <begin position="132"/>
        <end position="323"/>
    </location>
</feature>
<dbReference type="Proteomes" id="UP001221208">
    <property type="component" value="Unassembled WGS sequence"/>
</dbReference>
<dbReference type="EMBL" id="JAQQXR010000004">
    <property type="protein sequence ID" value="MDC8758167.1"/>
    <property type="molecule type" value="Genomic_DNA"/>
</dbReference>
<organism evidence="4 5">
    <name type="scientific">Janthinobacterium fluminis</name>
    <dbReference type="NCBI Taxonomy" id="2987524"/>
    <lineage>
        <taxon>Bacteria</taxon>
        <taxon>Pseudomonadati</taxon>
        <taxon>Pseudomonadota</taxon>
        <taxon>Betaproteobacteria</taxon>
        <taxon>Burkholderiales</taxon>
        <taxon>Oxalobacteraceae</taxon>
        <taxon>Janthinobacterium</taxon>
    </lineage>
</organism>
<keyword evidence="5" id="KW-1185">Reference proteome</keyword>
<evidence type="ECO:0000313" key="4">
    <source>
        <dbReference type="EMBL" id="MDC8758167.1"/>
    </source>
</evidence>
<sequence length="373" mass="42182">MLKFLIISYPHDAHPESVAWALRRNGHEVVLLSFNDFCAYLSASISIDNTACSLHFKHQGKLHAGLDQFDVVWLHRIGRAQLPDDLHAADRELADREWISFITAIPHFISAKAFFANPILGNQQSKSKALQLQYARQIGLNIPRTLISNDPQAVQNFFDAENGAVIFKPFNFSTWIGEGKHYSTYTSPVRAEHLSAEKSIAACPGIYQQHIRKKYEVRATIMGHECIAARLMSQEHASTSTDWRAGAAGQTIATDPFVLPAQIRGQCIALMERLGIVFGCFDFMVTEDDEFVFLEVNEMGQFLWMEEDDPQFPLLDTFVKFLESRNPQFQRGDAGVRHRYADFRDSPEYVLHAQGDKNPSGHNVRRAQGVVTE</sequence>
<reference evidence="4 5" key="1">
    <citation type="submission" date="2022-10" db="EMBL/GenBank/DDBJ databases">
        <title>Janthinobacterium sp. hw3 Genome sequencing.</title>
        <authorList>
            <person name="Park S."/>
        </authorList>
    </citation>
    <scope>NUCLEOTIDE SEQUENCE [LARGE SCALE GENOMIC DNA]</scope>
    <source>
        <strain evidence="5">hw3</strain>
    </source>
</reference>
<dbReference type="SUPFAM" id="SSF56059">
    <property type="entry name" value="Glutathione synthetase ATP-binding domain-like"/>
    <property type="match status" value="1"/>
</dbReference>
<evidence type="ECO:0000313" key="5">
    <source>
        <dbReference type="Proteomes" id="UP001221208"/>
    </source>
</evidence>
<proteinExistence type="predicted"/>
<comment type="caution">
    <text evidence="4">The sequence shown here is derived from an EMBL/GenBank/DDBJ whole genome shotgun (WGS) entry which is preliminary data.</text>
</comment>
<name>A0ABT5JZL4_9BURK</name>